<sequence length="56" mass="6064">RLVGLPAAITTKLILQGKIDLAGVQVPVVPEIYEPVLEELSQMGVSFTEKTEEISI</sequence>
<gene>
    <name evidence="2" type="ORF">S01H1_65293</name>
</gene>
<feature type="non-terminal residue" evidence="2">
    <location>
        <position position="1"/>
    </location>
</feature>
<accession>X0WY95</accession>
<name>X0WY95_9ZZZZ</name>
<dbReference type="Pfam" id="PF16653">
    <property type="entry name" value="Sacchrp_dh_C"/>
    <property type="match status" value="1"/>
</dbReference>
<feature type="domain" description="Saccharopine dehydrogenase-like C-terminal" evidence="1">
    <location>
        <begin position="1"/>
        <end position="45"/>
    </location>
</feature>
<dbReference type="Gene3D" id="3.40.50.720">
    <property type="entry name" value="NAD(P)-binding Rossmann-like Domain"/>
    <property type="match status" value="1"/>
</dbReference>
<dbReference type="InterPro" id="IPR032095">
    <property type="entry name" value="Sacchrp_dh-like_C"/>
</dbReference>
<protein>
    <recommendedName>
        <fullName evidence="1">Saccharopine dehydrogenase-like C-terminal domain-containing protein</fullName>
    </recommendedName>
</protein>
<evidence type="ECO:0000313" key="2">
    <source>
        <dbReference type="EMBL" id="GAG35914.1"/>
    </source>
</evidence>
<dbReference type="AlphaFoldDB" id="X0WY95"/>
<reference evidence="2" key="1">
    <citation type="journal article" date="2014" name="Front. Microbiol.">
        <title>High frequency of phylogenetically diverse reductive dehalogenase-homologous genes in deep subseafloor sedimentary metagenomes.</title>
        <authorList>
            <person name="Kawai M."/>
            <person name="Futagami T."/>
            <person name="Toyoda A."/>
            <person name="Takaki Y."/>
            <person name="Nishi S."/>
            <person name="Hori S."/>
            <person name="Arai W."/>
            <person name="Tsubouchi T."/>
            <person name="Morono Y."/>
            <person name="Uchiyama I."/>
            <person name="Ito T."/>
            <person name="Fujiyama A."/>
            <person name="Inagaki F."/>
            <person name="Takami H."/>
        </authorList>
    </citation>
    <scope>NUCLEOTIDE SEQUENCE</scope>
    <source>
        <strain evidence="2">Expedition CK06-06</strain>
    </source>
</reference>
<organism evidence="2">
    <name type="scientific">marine sediment metagenome</name>
    <dbReference type="NCBI Taxonomy" id="412755"/>
    <lineage>
        <taxon>unclassified sequences</taxon>
        <taxon>metagenomes</taxon>
        <taxon>ecological metagenomes</taxon>
    </lineage>
</organism>
<dbReference type="EMBL" id="BARS01043091">
    <property type="protein sequence ID" value="GAG35914.1"/>
    <property type="molecule type" value="Genomic_DNA"/>
</dbReference>
<comment type="caution">
    <text evidence="2">The sequence shown here is derived from an EMBL/GenBank/DDBJ whole genome shotgun (WGS) entry which is preliminary data.</text>
</comment>
<evidence type="ECO:0000259" key="1">
    <source>
        <dbReference type="Pfam" id="PF16653"/>
    </source>
</evidence>
<proteinExistence type="predicted"/>